<name>A0ABT3T726_9GAMM</name>
<evidence type="ECO:0000256" key="4">
    <source>
        <dbReference type="ARBA" id="ARBA00022723"/>
    </source>
</evidence>
<comment type="function">
    <text evidence="8">Single strand-specific metallo-endoribonuclease involved in late-stage 70S ribosome quality control and in maturation of the 3' terminus of the 16S rRNA.</text>
</comment>
<protein>
    <recommendedName>
        <fullName evidence="8">Endoribonuclease YbeY</fullName>
        <ecNumber evidence="8">3.1.-.-</ecNumber>
    </recommendedName>
</protein>
<dbReference type="PANTHER" id="PTHR46986:SF1">
    <property type="entry name" value="ENDORIBONUCLEASE YBEY, CHLOROPLASTIC"/>
    <property type="match status" value="1"/>
</dbReference>
<dbReference type="NCBIfam" id="TIGR00043">
    <property type="entry name" value="rRNA maturation RNase YbeY"/>
    <property type="match status" value="1"/>
</dbReference>
<dbReference type="HAMAP" id="MF_00009">
    <property type="entry name" value="Endoribonucl_YbeY"/>
    <property type="match status" value="1"/>
</dbReference>
<keyword evidence="10" id="KW-1185">Reference proteome</keyword>
<keyword evidence="8" id="KW-0698">rRNA processing</keyword>
<organism evidence="9 10">
    <name type="scientific">Candidatus Marimicrobium litorale</name>
    <dbReference type="NCBI Taxonomy" id="2518991"/>
    <lineage>
        <taxon>Bacteria</taxon>
        <taxon>Pseudomonadati</taxon>
        <taxon>Pseudomonadota</taxon>
        <taxon>Gammaproteobacteria</taxon>
        <taxon>Cellvibrionales</taxon>
        <taxon>Halieaceae</taxon>
        <taxon>Marimicrobium</taxon>
    </lineage>
</organism>
<dbReference type="EMBL" id="SHNO01000001">
    <property type="protein sequence ID" value="MCX2977645.1"/>
    <property type="molecule type" value="Genomic_DNA"/>
</dbReference>
<reference evidence="9" key="1">
    <citation type="submission" date="2019-02" db="EMBL/GenBank/DDBJ databases">
        <authorList>
            <person name="Li S.-H."/>
        </authorList>
    </citation>
    <scope>NUCLEOTIDE SEQUENCE</scope>
    <source>
        <strain evidence="9">IMCC11814</strain>
    </source>
</reference>
<evidence type="ECO:0000256" key="8">
    <source>
        <dbReference type="HAMAP-Rule" id="MF_00009"/>
    </source>
</evidence>
<keyword evidence="3 8" id="KW-0540">Nuclease</keyword>
<evidence type="ECO:0000313" key="9">
    <source>
        <dbReference type="EMBL" id="MCX2977645.1"/>
    </source>
</evidence>
<keyword evidence="5 8" id="KW-0255">Endonuclease</keyword>
<comment type="similarity">
    <text evidence="1 8">Belongs to the endoribonuclease YbeY family.</text>
</comment>
<evidence type="ECO:0000256" key="2">
    <source>
        <dbReference type="ARBA" id="ARBA00022517"/>
    </source>
</evidence>
<keyword evidence="8" id="KW-0963">Cytoplasm</keyword>
<dbReference type="InterPro" id="IPR023091">
    <property type="entry name" value="MetalPrtase_cat_dom_sf_prd"/>
</dbReference>
<accession>A0ABT3T726</accession>
<evidence type="ECO:0000256" key="5">
    <source>
        <dbReference type="ARBA" id="ARBA00022759"/>
    </source>
</evidence>
<evidence type="ECO:0000256" key="1">
    <source>
        <dbReference type="ARBA" id="ARBA00010875"/>
    </source>
</evidence>
<sequence>MKLHVDVQSASAEPVPGNDDIHRWVAAALAGSAHTDEAGLCVRLVDRAEMCSLNETYRNKQGTTNVLSFPADLPSDVDLPLLGDIVICAPVVREEAAMQGKSNEAHWAHMAVHGTLHLLGYDHLEEREAALMESLETEILAKLDYANPHDNQSLADGQQQQ</sequence>
<proteinExistence type="inferred from homology"/>
<dbReference type="InterPro" id="IPR020549">
    <property type="entry name" value="YbeY_CS"/>
</dbReference>
<dbReference type="EC" id="3.1.-.-" evidence="8"/>
<keyword evidence="2 8" id="KW-0690">Ribosome biogenesis</keyword>
<dbReference type="PANTHER" id="PTHR46986">
    <property type="entry name" value="ENDORIBONUCLEASE YBEY, CHLOROPLASTIC"/>
    <property type="match status" value="1"/>
</dbReference>
<gene>
    <name evidence="8 9" type="primary">ybeY</name>
    <name evidence="9" type="ORF">EYC82_09795</name>
</gene>
<dbReference type="Gene3D" id="3.40.390.30">
    <property type="entry name" value="Metalloproteases ('zincins'), catalytic domain"/>
    <property type="match status" value="1"/>
</dbReference>
<comment type="caution">
    <text evidence="9">The sequence shown here is derived from an EMBL/GenBank/DDBJ whole genome shotgun (WGS) entry which is preliminary data.</text>
</comment>
<feature type="binding site" evidence="8">
    <location>
        <position position="123"/>
    </location>
    <ligand>
        <name>Zn(2+)</name>
        <dbReference type="ChEBI" id="CHEBI:29105"/>
        <note>catalytic</note>
    </ligand>
</feature>
<dbReference type="Proteomes" id="UP001143304">
    <property type="component" value="Unassembled WGS sequence"/>
</dbReference>
<dbReference type="InterPro" id="IPR002036">
    <property type="entry name" value="YbeY"/>
</dbReference>
<evidence type="ECO:0000256" key="3">
    <source>
        <dbReference type="ARBA" id="ARBA00022722"/>
    </source>
</evidence>
<comment type="subcellular location">
    <subcellularLocation>
        <location evidence="8">Cytoplasm</location>
    </subcellularLocation>
</comment>
<dbReference type="Pfam" id="PF02130">
    <property type="entry name" value="YbeY"/>
    <property type="match status" value="1"/>
</dbReference>
<dbReference type="PROSITE" id="PS01306">
    <property type="entry name" value="UPF0054"/>
    <property type="match status" value="1"/>
</dbReference>
<keyword evidence="6 8" id="KW-0378">Hydrolase</keyword>
<dbReference type="RefSeq" id="WP_423243903.1">
    <property type="nucleotide sequence ID" value="NZ_SHNO01000001.1"/>
</dbReference>
<evidence type="ECO:0000256" key="7">
    <source>
        <dbReference type="ARBA" id="ARBA00022833"/>
    </source>
</evidence>
<evidence type="ECO:0000256" key="6">
    <source>
        <dbReference type="ARBA" id="ARBA00022801"/>
    </source>
</evidence>
<dbReference type="SUPFAM" id="SSF55486">
    <property type="entry name" value="Metalloproteases ('zincins'), catalytic domain"/>
    <property type="match status" value="1"/>
</dbReference>
<feature type="binding site" evidence="8">
    <location>
        <position position="117"/>
    </location>
    <ligand>
        <name>Zn(2+)</name>
        <dbReference type="ChEBI" id="CHEBI:29105"/>
        <note>catalytic</note>
    </ligand>
</feature>
<keyword evidence="4 8" id="KW-0479">Metal-binding</keyword>
<comment type="cofactor">
    <cofactor evidence="8">
        <name>Zn(2+)</name>
        <dbReference type="ChEBI" id="CHEBI:29105"/>
    </cofactor>
    <text evidence="8">Binds 1 zinc ion.</text>
</comment>
<evidence type="ECO:0000313" key="10">
    <source>
        <dbReference type="Proteomes" id="UP001143304"/>
    </source>
</evidence>
<feature type="binding site" evidence="8">
    <location>
        <position position="113"/>
    </location>
    <ligand>
        <name>Zn(2+)</name>
        <dbReference type="ChEBI" id="CHEBI:29105"/>
        <note>catalytic</note>
    </ligand>
</feature>
<keyword evidence="7 8" id="KW-0862">Zinc</keyword>